<reference evidence="4 5" key="1">
    <citation type="submission" date="2017-07" db="EMBL/GenBank/DDBJ databases">
        <title>Tamlnaduibacter salinus (Mi-7) genome sequencing.</title>
        <authorList>
            <person name="Verma A."/>
            <person name="Krishnamurthi S."/>
        </authorList>
    </citation>
    <scope>NUCLEOTIDE SEQUENCE [LARGE SCALE GENOMIC DNA]</scope>
    <source>
        <strain evidence="4 5">Mi-7</strain>
    </source>
</reference>
<dbReference type="AlphaFoldDB" id="A0A2A2I1U4"/>
<feature type="region of interest" description="Disordered" evidence="2">
    <location>
        <begin position="1"/>
        <end position="41"/>
    </location>
</feature>
<dbReference type="Gene3D" id="1.10.287.1490">
    <property type="match status" value="1"/>
</dbReference>
<evidence type="ECO:0000256" key="2">
    <source>
        <dbReference type="SAM" id="MobiDB-lite"/>
    </source>
</evidence>
<feature type="transmembrane region" description="Helical" evidence="3">
    <location>
        <begin position="46"/>
        <end position="66"/>
    </location>
</feature>
<name>A0A2A2I1U4_9GAMM</name>
<accession>A0A2A2I1U4</accession>
<keyword evidence="3" id="KW-0472">Membrane</keyword>
<dbReference type="RefSeq" id="WP_095611249.1">
    <property type="nucleotide sequence ID" value="NZ_NMPM01000050.1"/>
</dbReference>
<feature type="coiled-coil region" evidence="1">
    <location>
        <begin position="102"/>
        <end position="214"/>
    </location>
</feature>
<evidence type="ECO:0000313" key="4">
    <source>
        <dbReference type="EMBL" id="PAV25699.1"/>
    </source>
</evidence>
<dbReference type="Gene3D" id="1.20.5.340">
    <property type="match status" value="1"/>
</dbReference>
<keyword evidence="3" id="KW-1133">Transmembrane helix</keyword>
<keyword evidence="1" id="KW-0175">Coiled coil</keyword>
<evidence type="ECO:0000256" key="3">
    <source>
        <dbReference type="SAM" id="Phobius"/>
    </source>
</evidence>
<dbReference type="EMBL" id="NMPM01000050">
    <property type="protein sequence ID" value="PAV25699.1"/>
    <property type="molecule type" value="Genomic_DNA"/>
</dbReference>
<dbReference type="SUPFAM" id="SSF57997">
    <property type="entry name" value="Tropomyosin"/>
    <property type="match status" value="1"/>
</dbReference>
<gene>
    <name evidence="4" type="ORF">CF392_09665</name>
</gene>
<organism evidence="4 5">
    <name type="scientific">Tamilnaduibacter salinus</name>
    <dbReference type="NCBI Taxonomy" id="1484056"/>
    <lineage>
        <taxon>Bacteria</taxon>
        <taxon>Pseudomonadati</taxon>
        <taxon>Pseudomonadota</taxon>
        <taxon>Gammaproteobacteria</taxon>
        <taxon>Pseudomonadales</taxon>
        <taxon>Marinobacteraceae</taxon>
        <taxon>Tamilnaduibacter</taxon>
    </lineage>
</organism>
<keyword evidence="5" id="KW-1185">Reference proteome</keyword>
<evidence type="ECO:0000313" key="5">
    <source>
        <dbReference type="Proteomes" id="UP000218332"/>
    </source>
</evidence>
<evidence type="ECO:0000256" key="1">
    <source>
        <dbReference type="SAM" id="Coils"/>
    </source>
</evidence>
<feature type="compositionally biased region" description="Basic and acidic residues" evidence="2">
    <location>
        <begin position="1"/>
        <end position="22"/>
    </location>
</feature>
<sequence>MEPIRPEHDELRAERRPEEPAPKKRRKVKQSSPKGGGGGRDGVSTGVLSVLLIIVTTAAGVGWYHLTGRLQALESEVTEADQWVRQSKLALARFEGQLSETGENLQQKGSSLSDRIARLEERADTADSEIRKLWGVAYDRNREAIKALEANLGEAEEGLSSVRDALAGLREDGQARSGRLDGQSDQLAAIEQDAGKLSNAVSDLEARLPELEKTVTDRIDGLRQEARLARQELSARVDRVASNASDSGELASVRQRLGEVEEAIDAIDAARAQLNSRLIRLQNELDSLKSGA</sequence>
<dbReference type="Proteomes" id="UP000218332">
    <property type="component" value="Unassembled WGS sequence"/>
</dbReference>
<keyword evidence="3" id="KW-0812">Transmembrane</keyword>
<proteinExistence type="predicted"/>
<protein>
    <submittedName>
        <fullName evidence="4">Uncharacterized protein</fullName>
    </submittedName>
</protein>
<feature type="coiled-coil region" evidence="1">
    <location>
        <begin position="264"/>
        <end position="291"/>
    </location>
</feature>
<comment type="caution">
    <text evidence="4">The sequence shown here is derived from an EMBL/GenBank/DDBJ whole genome shotgun (WGS) entry which is preliminary data.</text>
</comment>